<feature type="coiled-coil region" evidence="1">
    <location>
        <begin position="342"/>
        <end position="376"/>
    </location>
</feature>
<dbReference type="AlphaFoldDB" id="A0A0F9RX78"/>
<evidence type="ECO:0000256" key="1">
    <source>
        <dbReference type="SAM" id="Coils"/>
    </source>
</evidence>
<reference evidence="3" key="1">
    <citation type="journal article" date="2015" name="Nature">
        <title>Complex archaea that bridge the gap between prokaryotes and eukaryotes.</title>
        <authorList>
            <person name="Spang A."/>
            <person name="Saw J.H."/>
            <person name="Jorgensen S.L."/>
            <person name="Zaremba-Niedzwiedzka K."/>
            <person name="Martijn J."/>
            <person name="Lind A.E."/>
            <person name="van Eijk R."/>
            <person name="Schleper C."/>
            <person name="Guy L."/>
            <person name="Ettema T.J."/>
        </authorList>
    </citation>
    <scope>NUCLEOTIDE SEQUENCE</scope>
</reference>
<dbReference type="InterPro" id="IPR057840">
    <property type="entry name" value="FimV_N"/>
</dbReference>
<evidence type="ECO:0000259" key="2">
    <source>
        <dbReference type="Pfam" id="PF25800"/>
    </source>
</evidence>
<sequence>MTRRFASVAVMAALGLLGPMQANAFGLGKLELSSALNEPFKAEIPITALNADDVGNFQVRLASSKEFEQAGIERNFLLTQLKFDVIEKLGGVKIVISSQQPIREPFIDFLLTATTTGSGRLIREYTVLLDPPKSTFNSGSSTSAKRPTQIITANSSPTIASDSGYDSSISLSGNSYGPVSRTDTLWEIALNSKPDNNITVPQMMMALFYANPDAFQNGNVNGLKAGYTLSMPSESDIYKLTGQQALNAFKQQNIAWKNRNTPPAINPDSVEQTVTPPVADSVEETIEPAKKETTPSSDVVVSETNETATNNVDDSARLKLVVPTEEPSLNDDALSPLGSAKIKDLSEQLTLAQETIEGQTQENIDFKARMDALEVQMETMRRLISLKDADLARLQSMVEKDQQQTENTPSAQDATEVTDIDKQNEFTENEPVLNNELVDNQLHSANDDSIEDDELGSIFFTVKNIVTNNMSEFAIGSGALLLLLALLLLIKRRKEDNEWEEDDGQQRSDEGQLTENFNEHKEDSLENAVYASGAADVSDDNGEQSVAVLIEQADMLVGYGNFEKAMLPLEQAEQKEPANQLVLRKLLYVMYKQRLFEQFVSLAGRLDIDKSSAEWLEIAAWGRELAPSNTLFHIVTIASESEMYLDSDDIQTNQNDVLSVDEAEPRSDENMNEVEVENTHSNTIEFNLDDYASDNADVPSEQLDDINVNESFSIDDEAAKTNFDAPLNFDVDSASELEDTTLSLGDEPLSIELPDESYKPEDLSVEDVTLDELQYLDSDLDLQPESSDLEFDLSGYDEIDEAETKLDLASAYADMGDPDGARNILEEVLKEGNDEQKSKAQALLMSLS</sequence>
<dbReference type="EMBL" id="LAZR01000726">
    <property type="protein sequence ID" value="KKN59434.1"/>
    <property type="molecule type" value="Genomic_DNA"/>
</dbReference>
<dbReference type="Gene3D" id="1.20.58.2200">
    <property type="match status" value="1"/>
</dbReference>
<gene>
    <name evidence="3" type="ORF">LCGC14_0542110</name>
</gene>
<dbReference type="InterPro" id="IPR020012">
    <property type="entry name" value="LysM_FimV"/>
</dbReference>
<proteinExistence type="predicted"/>
<protein>
    <recommendedName>
        <fullName evidence="2">FimV N-terminal domain-containing protein</fullName>
    </recommendedName>
</protein>
<dbReference type="NCBIfam" id="TIGR03505">
    <property type="entry name" value="FimV_core"/>
    <property type="match status" value="1"/>
</dbReference>
<accession>A0A0F9RX78</accession>
<dbReference type="SUPFAM" id="SSF48452">
    <property type="entry name" value="TPR-like"/>
    <property type="match status" value="1"/>
</dbReference>
<organism evidence="3">
    <name type="scientific">marine sediment metagenome</name>
    <dbReference type="NCBI Taxonomy" id="412755"/>
    <lineage>
        <taxon>unclassified sequences</taxon>
        <taxon>metagenomes</taxon>
        <taxon>ecological metagenomes</taxon>
    </lineage>
</organism>
<comment type="caution">
    <text evidence="3">The sequence shown here is derived from an EMBL/GenBank/DDBJ whole genome shotgun (WGS) entry which is preliminary data.</text>
</comment>
<keyword evidence="1" id="KW-0175">Coiled coil</keyword>
<feature type="domain" description="FimV N-terminal" evidence="2">
    <location>
        <begin position="26"/>
        <end position="132"/>
    </location>
</feature>
<name>A0A0F9RX78_9ZZZZ</name>
<dbReference type="InterPro" id="IPR011990">
    <property type="entry name" value="TPR-like_helical_dom_sf"/>
</dbReference>
<dbReference type="NCBIfam" id="TIGR03504">
    <property type="entry name" value="FimV_Cterm"/>
    <property type="match status" value="1"/>
</dbReference>
<dbReference type="Pfam" id="PF25800">
    <property type="entry name" value="FimV_N"/>
    <property type="match status" value="1"/>
</dbReference>
<dbReference type="InterPro" id="IPR020011">
    <property type="entry name" value="FimV_C"/>
</dbReference>
<dbReference type="InterPro" id="IPR038440">
    <property type="entry name" value="FimV_C_sf"/>
</dbReference>
<evidence type="ECO:0000313" key="3">
    <source>
        <dbReference type="EMBL" id="KKN59434.1"/>
    </source>
</evidence>